<evidence type="ECO:0000313" key="1">
    <source>
        <dbReference type="EMBL" id="MRU24554.1"/>
    </source>
</evidence>
<accession>A0A9Q4MKD6</accession>
<dbReference type="EMBL" id="VDCJ01000352">
    <property type="protein sequence ID" value="MRU24554.1"/>
    <property type="molecule type" value="Genomic_DNA"/>
</dbReference>
<evidence type="ECO:0000313" key="2">
    <source>
        <dbReference type="Proteomes" id="UP000474061"/>
    </source>
</evidence>
<reference evidence="1" key="2">
    <citation type="journal article" date="2020" name="Appl. Environ. Microbiol.">
        <title>Multiple intercontinental introductions associated with the emergence of a plant pathogen in Europe.</title>
        <authorList>
            <person name="Landa B.B."/>
            <person name="Castillo A.I."/>
            <person name="Giampetruzzi A."/>
            <person name="Kahn A."/>
            <person name="Roman-Ecija M."/>
            <person name="Velasco-Amo M.P."/>
            <person name="Navas-Cortes J.A."/>
            <person name="Marco-Noales E."/>
            <person name="Barbe S."/>
            <person name="Moralejo E."/>
            <person name="Coletta-Filho H.D."/>
            <person name="Saldarelli P."/>
            <person name="Saponari M."/>
            <person name="Almeida R.P.P."/>
        </authorList>
    </citation>
    <scope>NUCLEOTIDE SEQUENCE</scope>
    <source>
        <strain evidence="1">XYL1981</strain>
    </source>
</reference>
<comment type="caution">
    <text evidence="1">The sequence shown here is derived from an EMBL/GenBank/DDBJ whole genome shotgun (WGS) entry which is preliminary data.</text>
</comment>
<protein>
    <submittedName>
        <fullName evidence="1">Uncharacterized protein</fullName>
    </submittedName>
</protein>
<reference evidence="1" key="1">
    <citation type="submission" date="2019-05" db="EMBL/GenBank/DDBJ databases">
        <authorList>
            <person name="Castillo A."/>
            <person name="Giampetruzzi A."/>
            <person name="Landa B."/>
            <person name="Saponari M."/>
            <person name="Almeida R.P.P."/>
            <person name="Moralejo E."/>
            <person name="Marco-Noales E."/>
            <person name="Velasco-Amo M.P."/>
            <person name="Roman-Ecija M."/>
            <person name="Navarro I."/>
            <person name="Monterde A."/>
            <person name="Barbe S."/>
        </authorList>
    </citation>
    <scope>NUCLEOTIDE SEQUENCE</scope>
    <source>
        <strain evidence="1">XYL1981</strain>
    </source>
</reference>
<proteinExistence type="predicted"/>
<organism evidence="1 2">
    <name type="scientific">Xylella fastidiosa subsp. multiplex</name>
    <dbReference type="NCBI Taxonomy" id="644357"/>
    <lineage>
        <taxon>Bacteria</taxon>
        <taxon>Pseudomonadati</taxon>
        <taxon>Pseudomonadota</taxon>
        <taxon>Gammaproteobacteria</taxon>
        <taxon>Lysobacterales</taxon>
        <taxon>Lysobacteraceae</taxon>
        <taxon>Xylella</taxon>
    </lineage>
</organism>
<dbReference type="AlphaFoldDB" id="A0A9Q4MKD6"/>
<sequence length="81" mass="8915">MNHSHHASLMYTMRILSSLGPTKHLIAHSKSVRIAPLRGAIPQAVKTTTLSTTPPGPYPTPHSFRSVVLVHTQQPACRIKR</sequence>
<dbReference type="Proteomes" id="UP000474061">
    <property type="component" value="Unassembled WGS sequence"/>
</dbReference>
<name>A0A9Q4MKD6_XYLFS</name>
<gene>
    <name evidence="1" type="ORF">FG476_10975</name>
</gene>
<dbReference type="RefSeq" id="WP_128283949.1">
    <property type="nucleotide sequence ID" value="NZ_CP047134.1"/>
</dbReference>